<proteinExistence type="inferred from homology"/>
<dbReference type="SUPFAM" id="SSF52540">
    <property type="entry name" value="P-loop containing nucleoside triphosphate hydrolases"/>
    <property type="match status" value="2"/>
</dbReference>
<dbReference type="InterPro" id="IPR041552">
    <property type="entry name" value="UvrA_DNA-bd"/>
</dbReference>
<comment type="similarity">
    <text evidence="14">Belongs to the ABC transporter superfamily. UvrA family.</text>
</comment>
<dbReference type="PROSITE" id="PS00211">
    <property type="entry name" value="ABC_TRANSPORTER_1"/>
    <property type="match status" value="1"/>
</dbReference>
<dbReference type="InterPro" id="IPR041102">
    <property type="entry name" value="UvrA_inter"/>
</dbReference>
<evidence type="ECO:0000256" key="12">
    <source>
        <dbReference type="ARBA" id="ARBA00023125"/>
    </source>
</evidence>
<sequence>MSGNKYIDVYKAKVHNLKNVSIKIPKNTITVITGPSGSGKSSLAFDTIYVEGQRRYIESLSSYARQFLGQYQPPDVESITGLSPAIAIDQKTSSKNPRSTVGTITEIYDYMRVLFARAGTLYDPESGIEITRYTPGQVVKKLLKLPNKTKLHIMAPVLQGKKTDLASEVTKFLSMGFVRAFIDGDIVQLEEDLKFSKTVKHDFDIVIDRVLIKEGVEKRLTDSVEYALKMGAGIVKVLIGDDVVEVFSEKNISPSSGEVFPDLEPRLFSFNSPLGACKKCNGLGESKDFDINLMITDDNISINNGAIKPLSKKNSFLQKMVISIAEEENVDLNKPLKSLPKKFTKILFEGSEKVYKYKFSSDNSYYEFSKAFPGISNWFNKKYKESSSEKVRKDLEDYMNINTCSDCNGHRLNPVALNTLVGTKNIMQISEMDIASTYDFFKKIKLSGEKKIIADKLLKEVQNRLRFLVDVGLDYLTINRSAATLSGGEGQRIRLATQIGSALSGVLYVLDEPSIGLHQRDNDRLIETLKSLRDLGNTVLVVEHDEDTIREADYIIDVGPGAGIHGGEIVAKGTIDEIIKNKKSLTAKFLNGKLKIEKPDKRTEFSKFISLKKAQHNNLKQINVEIPLGGLVCVTGVSGSGKSTLVHEVLVPALKSNIAKMANRNLYRRANYHSIVGFDHLKTIIELDQSPIGRTPNSNPATYTGLFDEIRVLYSKTTESQIRGYKQGRFSFNVKGGRCEECEGNGVKKIEMHFLPDVYITCSECQGSRYNNETLSILYRGKNIADVLQMSIEEASEFFANHKKMNRILSTLVSVGLGYVKLGQPATTLSGGEAQRLKLSKELAKMTKGHCLYVLDEPTTGLHFQDIKILLDAVHTLVDQGHSVLIIEHNLDVIKTADHIIDLGPGGGVHGGTIVAQGTPEEVAKVKGSYTGKYLKRYLK</sequence>
<dbReference type="NCBIfam" id="TIGR00630">
    <property type="entry name" value="uvra"/>
    <property type="match status" value="1"/>
</dbReference>
<dbReference type="Gene3D" id="3.30.1490.20">
    <property type="entry name" value="ATP-grasp fold, A domain"/>
    <property type="match status" value="1"/>
</dbReference>
<feature type="domain" description="ABC transporter" evidence="17">
    <location>
        <begin position="594"/>
        <end position="936"/>
    </location>
</feature>
<dbReference type="Pfam" id="PF17755">
    <property type="entry name" value="UvrA_DNA-bind"/>
    <property type="match status" value="1"/>
</dbReference>
<dbReference type="GO" id="GO:0004518">
    <property type="term" value="F:nuclease activity"/>
    <property type="evidence" value="ECO:0007669"/>
    <property type="project" value="UniProtKB-KW"/>
</dbReference>
<evidence type="ECO:0000256" key="14">
    <source>
        <dbReference type="ARBA" id="ARBA00038000"/>
    </source>
</evidence>
<dbReference type="GO" id="GO:0006289">
    <property type="term" value="P:nucleotide-excision repair"/>
    <property type="evidence" value="ECO:0007669"/>
    <property type="project" value="InterPro"/>
</dbReference>
<keyword evidence="8" id="KW-0863">Zinc-finger</keyword>
<dbReference type="NCBIfam" id="NF001503">
    <property type="entry name" value="PRK00349.1"/>
    <property type="match status" value="1"/>
</dbReference>
<dbReference type="AlphaFoldDB" id="A0A1Y5F1F5"/>
<dbReference type="GO" id="GO:0005737">
    <property type="term" value="C:cytoplasm"/>
    <property type="evidence" value="ECO:0007669"/>
    <property type="project" value="UniProtKB-SubCell"/>
</dbReference>
<dbReference type="GO" id="GO:0008270">
    <property type="term" value="F:zinc ion binding"/>
    <property type="evidence" value="ECO:0007669"/>
    <property type="project" value="UniProtKB-KW"/>
</dbReference>
<keyword evidence="12" id="KW-0238">DNA-binding</keyword>
<keyword evidence="10" id="KW-0067">ATP-binding</keyword>
<reference evidence="19" key="1">
    <citation type="journal article" date="2017" name="Proc. Natl. Acad. Sci. U.S.A.">
        <title>Simulation of Deepwater Horizon oil plume reveals substrate specialization within a complex community of hydrocarbon-degraders.</title>
        <authorList>
            <person name="Hu P."/>
            <person name="Dubinsky E.A."/>
            <person name="Probst A.J."/>
            <person name="Wang J."/>
            <person name="Sieber C.M.K."/>
            <person name="Tom L.M."/>
            <person name="Gardinali P."/>
            <person name="Banfield J.F."/>
            <person name="Atlas R.M."/>
            <person name="Andersen G.L."/>
        </authorList>
    </citation>
    <scope>NUCLEOTIDE SEQUENCE [LARGE SCALE GENOMIC DNA]</scope>
</reference>
<evidence type="ECO:0000256" key="2">
    <source>
        <dbReference type="ARBA" id="ARBA00022490"/>
    </source>
</evidence>
<gene>
    <name evidence="18" type="ORF">A9Q84_20870</name>
</gene>
<dbReference type="GO" id="GO:0003677">
    <property type="term" value="F:DNA binding"/>
    <property type="evidence" value="ECO:0007669"/>
    <property type="project" value="UniProtKB-KW"/>
</dbReference>
<keyword evidence="3" id="KW-0479">Metal-binding</keyword>
<evidence type="ECO:0000256" key="6">
    <source>
        <dbReference type="ARBA" id="ARBA00022763"/>
    </source>
</evidence>
<dbReference type="PANTHER" id="PTHR43152:SF3">
    <property type="entry name" value="UVRABC SYSTEM PROTEIN A"/>
    <property type="match status" value="1"/>
</dbReference>
<evidence type="ECO:0000256" key="1">
    <source>
        <dbReference type="ARBA" id="ARBA00004496"/>
    </source>
</evidence>
<evidence type="ECO:0000256" key="10">
    <source>
        <dbReference type="ARBA" id="ARBA00022840"/>
    </source>
</evidence>
<evidence type="ECO:0000256" key="9">
    <source>
        <dbReference type="ARBA" id="ARBA00022833"/>
    </source>
</evidence>
<keyword evidence="2" id="KW-0963">Cytoplasm</keyword>
<evidence type="ECO:0000313" key="18">
    <source>
        <dbReference type="EMBL" id="OUR92964.1"/>
    </source>
</evidence>
<evidence type="ECO:0000256" key="5">
    <source>
        <dbReference type="ARBA" id="ARBA00022741"/>
    </source>
</evidence>
<dbReference type="Pfam" id="PF17760">
    <property type="entry name" value="UvrA_inter"/>
    <property type="match status" value="1"/>
</dbReference>
<evidence type="ECO:0000256" key="15">
    <source>
        <dbReference type="ARBA" id="ARBA00039316"/>
    </source>
</evidence>
<comment type="caution">
    <text evidence="18">The sequence shown here is derived from an EMBL/GenBank/DDBJ whole genome shotgun (WGS) entry which is preliminary data.</text>
</comment>
<dbReference type="PROSITE" id="PS50893">
    <property type="entry name" value="ABC_TRANSPORTER_2"/>
    <property type="match status" value="2"/>
</dbReference>
<dbReference type="GO" id="GO:0016887">
    <property type="term" value="F:ATP hydrolysis activity"/>
    <property type="evidence" value="ECO:0007669"/>
    <property type="project" value="InterPro"/>
</dbReference>
<dbReference type="PANTHER" id="PTHR43152">
    <property type="entry name" value="UVRABC SYSTEM PROTEIN A"/>
    <property type="match status" value="1"/>
</dbReference>
<evidence type="ECO:0000256" key="11">
    <source>
        <dbReference type="ARBA" id="ARBA00022881"/>
    </source>
</evidence>
<evidence type="ECO:0000256" key="3">
    <source>
        <dbReference type="ARBA" id="ARBA00022723"/>
    </source>
</evidence>
<dbReference type="GO" id="GO:0005524">
    <property type="term" value="F:ATP binding"/>
    <property type="evidence" value="ECO:0007669"/>
    <property type="project" value="UniProtKB-KW"/>
</dbReference>
<dbReference type="InterPro" id="IPR027417">
    <property type="entry name" value="P-loop_NTPase"/>
</dbReference>
<dbReference type="GO" id="GO:0009380">
    <property type="term" value="C:excinuclease repair complex"/>
    <property type="evidence" value="ECO:0007669"/>
    <property type="project" value="InterPro"/>
</dbReference>
<keyword evidence="13" id="KW-0234">DNA repair</keyword>
<keyword evidence="4" id="KW-0677">Repeat</keyword>
<evidence type="ECO:0000256" key="16">
    <source>
        <dbReference type="ARBA" id="ARBA00042156"/>
    </source>
</evidence>
<organism evidence="18 19">
    <name type="scientific">Halobacteriovorax marinus</name>
    <dbReference type="NCBI Taxonomy" id="97084"/>
    <lineage>
        <taxon>Bacteria</taxon>
        <taxon>Pseudomonadati</taxon>
        <taxon>Bdellovibrionota</taxon>
        <taxon>Bacteriovoracia</taxon>
        <taxon>Bacteriovoracales</taxon>
        <taxon>Halobacteriovoraceae</taxon>
        <taxon>Halobacteriovorax</taxon>
    </lineage>
</organism>
<dbReference type="Proteomes" id="UP000196531">
    <property type="component" value="Unassembled WGS sequence"/>
</dbReference>
<dbReference type="InterPro" id="IPR003593">
    <property type="entry name" value="AAA+_ATPase"/>
</dbReference>
<evidence type="ECO:0000256" key="7">
    <source>
        <dbReference type="ARBA" id="ARBA00022769"/>
    </source>
</evidence>
<evidence type="ECO:0000256" key="4">
    <source>
        <dbReference type="ARBA" id="ARBA00022737"/>
    </source>
</evidence>
<protein>
    <recommendedName>
        <fullName evidence="15">UvrABC system protein A</fullName>
    </recommendedName>
    <alternativeName>
        <fullName evidence="16">Excinuclease ABC subunit A</fullName>
    </alternativeName>
</protein>
<evidence type="ECO:0000313" key="19">
    <source>
        <dbReference type="Proteomes" id="UP000196531"/>
    </source>
</evidence>
<evidence type="ECO:0000256" key="8">
    <source>
        <dbReference type="ARBA" id="ARBA00022771"/>
    </source>
</evidence>
<dbReference type="InterPro" id="IPR017871">
    <property type="entry name" value="ABC_transporter-like_CS"/>
</dbReference>
<dbReference type="InterPro" id="IPR013815">
    <property type="entry name" value="ATP_grasp_subdomain_1"/>
</dbReference>
<accession>A0A1Y5F1F5</accession>
<dbReference type="InterPro" id="IPR004602">
    <property type="entry name" value="UvrA"/>
</dbReference>
<dbReference type="Gene3D" id="3.40.50.300">
    <property type="entry name" value="P-loop containing nucleotide triphosphate hydrolases"/>
    <property type="match status" value="2"/>
</dbReference>
<keyword evidence="6" id="KW-0227">DNA damage</keyword>
<keyword evidence="9" id="KW-0862">Zinc</keyword>
<feature type="domain" description="ABC transporter" evidence="17">
    <location>
        <begin position="1"/>
        <end position="591"/>
    </location>
</feature>
<comment type="subcellular location">
    <subcellularLocation>
        <location evidence="1">Cytoplasm</location>
    </subcellularLocation>
</comment>
<dbReference type="FunFam" id="1.20.1580.10:FF:000002">
    <property type="entry name" value="UvrABC system protein A"/>
    <property type="match status" value="1"/>
</dbReference>
<dbReference type="CDD" id="cd03271">
    <property type="entry name" value="ABC_UvrA_II"/>
    <property type="match status" value="1"/>
</dbReference>
<dbReference type="Gene3D" id="1.20.1580.10">
    <property type="entry name" value="ABC transporter ATPase like domain"/>
    <property type="match status" value="2"/>
</dbReference>
<keyword evidence="11" id="KW-0267">Excision nuclease</keyword>
<dbReference type="Gene3D" id="1.10.8.280">
    <property type="entry name" value="ABC transporter ATPase domain-like"/>
    <property type="match status" value="1"/>
</dbReference>
<evidence type="ECO:0000256" key="13">
    <source>
        <dbReference type="ARBA" id="ARBA00023204"/>
    </source>
</evidence>
<dbReference type="InterPro" id="IPR003439">
    <property type="entry name" value="ABC_transporter-like_ATP-bd"/>
</dbReference>
<name>A0A1Y5F1F5_9BACT</name>
<dbReference type="EMBL" id="MAAO01000016">
    <property type="protein sequence ID" value="OUR92964.1"/>
    <property type="molecule type" value="Genomic_DNA"/>
</dbReference>
<dbReference type="SMART" id="SM00382">
    <property type="entry name" value="AAA"/>
    <property type="match status" value="2"/>
</dbReference>
<keyword evidence="5" id="KW-0547">Nucleotide-binding</keyword>
<keyword evidence="7" id="KW-0228">DNA excision</keyword>
<evidence type="ECO:0000259" key="17">
    <source>
        <dbReference type="PROSITE" id="PS50893"/>
    </source>
</evidence>